<dbReference type="Proteomes" id="UP000324575">
    <property type="component" value="Unassembled WGS sequence"/>
</dbReference>
<dbReference type="EMBL" id="SNRX01000016">
    <property type="protein sequence ID" value="KAA6301625.1"/>
    <property type="molecule type" value="Genomic_DNA"/>
</dbReference>
<dbReference type="GO" id="GO:0110001">
    <property type="term" value="C:toxin-antitoxin complex"/>
    <property type="evidence" value="ECO:0007669"/>
    <property type="project" value="InterPro"/>
</dbReference>
<dbReference type="GO" id="GO:0004540">
    <property type="term" value="F:RNA nuclease activity"/>
    <property type="evidence" value="ECO:0007669"/>
    <property type="project" value="InterPro"/>
</dbReference>
<evidence type="ECO:0000256" key="4">
    <source>
        <dbReference type="ARBA" id="ARBA00022741"/>
    </source>
</evidence>
<keyword evidence="2" id="KW-1277">Toxin-antitoxin system</keyword>
<evidence type="ECO:0000256" key="1">
    <source>
        <dbReference type="ARBA" id="ARBA00022553"/>
    </source>
</evidence>
<evidence type="ECO:0000256" key="2">
    <source>
        <dbReference type="ARBA" id="ARBA00022649"/>
    </source>
</evidence>
<evidence type="ECO:0000256" key="3">
    <source>
        <dbReference type="ARBA" id="ARBA00022722"/>
    </source>
</evidence>
<dbReference type="AlphaFoldDB" id="A0A5M8NZN3"/>
<evidence type="ECO:0000313" key="6">
    <source>
        <dbReference type="EMBL" id="KAA6301625.1"/>
    </source>
</evidence>
<protein>
    <recommendedName>
        <fullName evidence="8">DUF86 domain-containing protein</fullName>
    </recommendedName>
</protein>
<dbReference type="GO" id="GO:0000166">
    <property type="term" value="F:nucleotide binding"/>
    <property type="evidence" value="ECO:0007669"/>
    <property type="project" value="UniProtKB-KW"/>
</dbReference>
<keyword evidence="4" id="KW-0547">Nucleotide-binding</keyword>
<name>A0A5M8NZN3_9BACT</name>
<evidence type="ECO:0008006" key="8">
    <source>
        <dbReference type="Google" id="ProtNLM"/>
    </source>
</evidence>
<dbReference type="PANTHER" id="PTHR34139:SF1">
    <property type="entry name" value="RNASE MJ1380-RELATED"/>
    <property type="match status" value="1"/>
</dbReference>
<proteinExistence type="predicted"/>
<comment type="caution">
    <text evidence="6">The sequence shown here is derived from an EMBL/GenBank/DDBJ whole genome shotgun (WGS) entry which is preliminary data.</text>
</comment>
<sequence length="124" mass="14444">MYDKSLIWDALDNIEHSLKDILEWSAQITSVDDFLTSSSGMILLNAICMKLFSVGEEIKSIDKRTDKQLFPLYPAINWSEAMKMRDIIAHHYFELDADVVFDTLQHDVQPLLRTIIQIKDELER</sequence>
<keyword evidence="3" id="KW-0540">Nuclease</keyword>
<dbReference type="InterPro" id="IPR008201">
    <property type="entry name" value="HepT-like"/>
</dbReference>
<dbReference type="GO" id="GO:0016787">
    <property type="term" value="F:hydrolase activity"/>
    <property type="evidence" value="ECO:0007669"/>
    <property type="project" value="UniProtKB-KW"/>
</dbReference>
<dbReference type="PANTHER" id="PTHR34139">
    <property type="entry name" value="UPF0331 PROTEIN MJ0127"/>
    <property type="match status" value="1"/>
</dbReference>
<reference evidence="6 7" key="1">
    <citation type="submission" date="2019-03" db="EMBL/GenBank/DDBJ databases">
        <title>Single cell metagenomics reveals metabolic interactions within the superorganism composed of flagellate Streblomastix strix and complex community of Bacteroidetes bacteria on its surface.</title>
        <authorList>
            <person name="Treitli S.C."/>
            <person name="Kolisko M."/>
            <person name="Husnik F."/>
            <person name="Keeling P."/>
            <person name="Hampl V."/>
        </authorList>
    </citation>
    <scope>NUCLEOTIDE SEQUENCE [LARGE SCALE GENOMIC DNA]</scope>
    <source>
        <strain evidence="6">St1</strain>
    </source>
</reference>
<dbReference type="InterPro" id="IPR051813">
    <property type="entry name" value="HepT_RNase_toxin"/>
</dbReference>
<accession>A0A5M8NZN3</accession>
<keyword evidence="5" id="KW-0378">Hydrolase</keyword>
<keyword evidence="1" id="KW-0597">Phosphoprotein</keyword>
<gene>
    <name evidence="6" type="ORF">EZS26_002231</name>
</gene>
<evidence type="ECO:0000313" key="7">
    <source>
        <dbReference type="Proteomes" id="UP000324575"/>
    </source>
</evidence>
<organism evidence="6 7">
    <name type="scientific">Candidatus Ordinivivax streblomastigis</name>
    <dbReference type="NCBI Taxonomy" id="2540710"/>
    <lineage>
        <taxon>Bacteria</taxon>
        <taxon>Pseudomonadati</taxon>
        <taxon>Bacteroidota</taxon>
        <taxon>Bacteroidia</taxon>
        <taxon>Bacteroidales</taxon>
        <taxon>Candidatus Ordinivivax</taxon>
    </lineage>
</organism>
<dbReference type="Pfam" id="PF01934">
    <property type="entry name" value="HepT-like"/>
    <property type="match status" value="1"/>
</dbReference>
<evidence type="ECO:0000256" key="5">
    <source>
        <dbReference type="ARBA" id="ARBA00022801"/>
    </source>
</evidence>